<protein>
    <submittedName>
        <fullName evidence="3">RICIN domain-containing protein</fullName>
    </submittedName>
</protein>
<evidence type="ECO:0000256" key="1">
    <source>
        <dbReference type="SAM" id="SignalP"/>
    </source>
</evidence>
<keyword evidence="4" id="KW-1185">Reference proteome</keyword>
<evidence type="ECO:0000313" key="4">
    <source>
        <dbReference type="Proteomes" id="UP001431429"/>
    </source>
</evidence>
<comment type="caution">
    <text evidence="3">The sequence shown here is derived from an EMBL/GenBank/DDBJ whole genome shotgun (WGS) entry which is preliminary data.</text>
</comment>
<keyword evidence="1" id="KW-0732">Signal</keyword>
<name>A0ABT0UHZ2_9ACTN</name>
<feature type="signal peptide" evidence="1">
    <location>
        <begin position="1"/>
        <end position="26"/>
    </location>
</feature>
<dbReference type="Gene3D" id="2.80.10.50">
    <property type="match status" value="1"/>
</dbReference>
<dbReference type="RefSeq" id="WP_250918623.1">
    <property type="nucleotide sequence ID" value="NZ_JAMQAW010000007.1"/>
</dbReference>
<gene>
    <name evidence="3" type="ORF">NBG84_08210</name>
</gene>
<dbReference type="Proteomes" id="UP001431429">
    <property type="component" value="Unassembled WGS sequence"/>
</dbReference>
<dbReference type="InterPro" id="IPR000772">
    <property type="entry name" value="Ricin_B_lectin"/>
</dbReference>
<reference evidence="3" key="1">
    <citation type="submission" date="2022-06" db="EMBL/GenBank/DDBJ databases">
        <title>Genome public.</title>
        <authorList>
            <person name="Sun Q."/>
        </authorList>
    </citation>
    <scope>NUCLEOTIDE SEQUENCE</scope>
    <source>
        <strain evidence="3">CWNU-1</strain>
    </source>
</reference>
<organism evidence="3 4">
    <name type="scientific">Streptomyces albipurpureus</name>
    <dbReference type="NCBI Taxonomy" id="2897419"/>
    <lineage>
        <taxon>Bacteria</taxon>
        <taxon>Bacillati</taxon>
        <taxon>Actinomycetota</taxon>
        <taxon>Actinomycetes</taxon>
        <taxon>Kitasatosporales</taxon>
        <taxon>Streptomycetaceae</taxon>
        <taxon>Streptomyces</taxon>
    </lineage>
</organism>
<dbReference type="SUPFAM" id="SSF50370">
    <property type="entry name" value="Ricin B-like lectins"/>
    <property type="match status" value="1"/>
</dbReference>
<evidence type="ECO:0000313" key="3">
    <source>
        <dbReference type="EMBL" id="MCM2388282.1"/>
    </source>
</evidence>
<accession>A0ABT0UHZ2</accession>
<evidence type="ECO:0000259" key="2">
    <source>
        <dbReference type="SMART" id="SM00458"/>
    </source>
</evidence>
<dbReference type="EMBL" id="JAMQAW010000007">
    <property type="protein sequence ID" value="MCM2388282.1"/>
    <property type="molecule type" value="Genomic_DNA"/>
</dbReference>
<dbReference type="SMART" id="SM00458">
    <property type="entry name" value="RICIN"/>
    <property type="match status" value="1"/>
</dbReference>
<dbReference type="Pfam" id="PF00652">
    <property type="entry name" value="Ricin_B_lectin"/>
    <property type="match status" value="1"/>
</dbReference>
<proteinExistence type="predicted"/>
<feature type="chain" id="PRO_5047254023" evidence="1">
    <location>
        <begin position="27"/>
        <end position="190"/>
    </location>
</feature>
<feature type="domain" description="Ricin B lectin" evidence="2">
    <location>
        <begin position="46"/>
        <end position="185"/>
    </location>
</feature>
<dbReference type="InterPro" id="IPR035992">
    <property type="entry name" value="Ricin_B-like_lectins"/>
</dbReference>
<dbReference type="PROSITE" id="PS50231">
    <property type="entry name" value="RICIN_B_LECTIN"/>
    <property type="match status" value="1"/>
</dbReference>
<sequence length="190" mass="19889">MSVWARRMTGAALVGGALVLGSLAPAGATASAGSAVPGARAAAGVERLSLRLASDPGQAANVWEASQADHAPVKQWPWGGGEGNELWEARDSGAGHYRFASVGSGKCLNVRNGGNEDNARIIQYTCSTDYDNDQWRLVRKGNGYQVVAKSSGKCLNVRGGTGEGNELVQYTCSADGEDNEVWLPVWEPAP</sequence>
<dbReference type="CDD" id="cd00161">
    <property type="entry name" value="beta-trefoil_Ricin-like"/>
    <property type="match status" value="1"/>
</dbReference>